<dbReference type="RefSeq" id="WP_129823131.1">
    <property type="nucleotide sequence ID" value="NZ_AP022321.1"/>
</dbReference>
<sequence>MNLNKKSLLVACVLAAMSTSAFAASTTTSTTSTTVMNQDTPTSTGTRVIREQHATVTSSTSVSTMEKSTAKSSGISVSVGVGRVGDYVAVPIISNQHQPPAALKTIQAVIDNDNFIKLGQLATVKQKGKWGVVGTDGKVLLEPQYLDIDPSLSADGTYYAYTKKTLEHINIDGSVISSGVDTYGEHDKDILARREMAKNLSNGDVKINSVSYPSDSYTAVSVKNKWGFVDASNKTVIEPQFKEVYTKFSEDRAFVKSAKGKTIAIDGSGNPIFESPTDDIDEFKNGLAEYRRHISKFNLGGFLSMAVGIGLSSQGGIYYGDAWNPVYDGVKRGYLDRSGNIIIDSKNDAVWPMTSYGTLVKNQGKLGFMNRKGEYIIQPGNYDAGEMDTINALLVLINKDNGKAGIFNLETGKQVNPFVYDSINFVSATRMVATKGESKYLIDMQSGNIVFTTTKDMTIDAFGGAYAWIHKGSNDYQLIDDSGKVLFHDKNKLISKTVPFRHGYGAVKSNGKWGVMNSNGEWVVQPMYDAVNVL</sequence>
<dbReference type="EMBL" id="AP022321">
    <property type="protein sequence ID" value="BBU34239.1"/>
    <property type="molecule type" value="Genomic_DNA"/>
</dbReference>
<evidence type="ECO:0008006" key="4">
    <source>
        <dbReference type="Google" id="ProtNLM"/>
    </source>
</evidence>
<evidence type="ECO:0000313" key="2">
    <source>
        <dbReference type="EMBL" id="BBU34239.1"/>
    </source>
</evidence>
<protein>
    <recommendedName>
        <fullName evidence="4">WG repeat-containing protein</fullName>
    </recommendedName>
</protein>
<accession>A0ABM7HB56</accession>
<dbReference type="PANTHER" id="PTHR37841:SF1">
    <property type="entry name" value="DUF3298 DOMAIN-CONTAINING PROTEIN"/>
    <property type="match status" value="1"/>
</dbReference>
<organism evidence="2 3">
    <name type="scientific">Veillonella nakazawae</name>
    <dbReference type="NCBI Taxonomy" id="2682456"/>
    <lineage>
        <taxon>Bacteria</taxon>
        <taxon>Bacillati</taxon>
        <taxon>Bacillota</taxon>
        <taxon>Negativicutes</taxon>
        <taxon>Veillonellales</taxon>
        <taxon>Veillonellaceae</taxon>
        <taxon>Veillonella</taxon>
    </lineage>
</organism>
<evidence type="ECO:0000313" key="3">
    <source>
        <dbReference type="Proteomes" id="UP000509249"/>
    </source>
</evidence>
<reference evidence="2 3" key="1">
    <citation type="journal article" date="2020" name="Int. J. Syst. Evol. Microbiol.">
        <title>Veillonella nakazawae sp. nov., an anaerobic gram-negative coccus isolated from the oral cavity of Japanese children.</title>
        <authorList>
            <person name="Mashima I."/>
            <person name="Theodorea C.F."/>
            <person name="Djais A.A."/>
            <person name="Kunihiro T."/>
            <person name="Kawamura Y."/>
            <person name="Otomo M."/>
            <person name="Saitoh M."/>
            <person name="Tamai R."/>
            <person name="Kiyoura Y."/>
        </authorList>
    </citation>
    <scope>NUCLEOTIDE SEQUENCE [LARGE SCALE GENOMIC DNA]</scope>
    <source>
        <strain evidence="2 3">T1-7</strain>
    </source>
</reference>
<dbReference type="PANTHER" id="PTHR37841">
    <property type="entry name" value="GLR2918 PROTEIN"/>
    <property type="match status" value="1"/>
</dbReference>
<dbReference type="Pfam" id="PF14903">
    <property type="entry name" value="WG_beta_rep"/>
    <property type="match status" value="2"/>
</dbReference>
<keyword evidence="1" id="KW-0732">Signal</keyword>
<dbReference type="Proteomes" id="UP000509249">
    <property type="component" value="Chromosome"/>
</dbReference>
<dbReference type="InterPro" id="IPR032774">
    <property type="entry name" value="WG_beta_rep"/>
</dbReference>
<name>A0ABM7HB56_9FIRM</name>
<evidence type="ECO:0000256" key="1">
    <source>
        <dbReference type="SAM" id="SignalP"/>
    </source>
</evidence>
<gene>
    <name evidence="2" type="ORF">VEIT17_06850</name>
</gene>
<feature type="chain" id="PRO_5047516814" description="WG repeat-containing protein" evidence="1">
    <location>
        <begin position="24"/>
        <end position="534"/>
    </location>
</feature>
<keyword evidence="3" id="KW-1185">Reference proteome</keyword>
<proteinExistence type="predicted"/>
<feature type="signal peptide" evidence="1">
    <location>
        <begin position="1"/>
        <end position="23"/>
    </location>
</feature>